<accession>A0A8S0X7B5</accession>
<evidence type="ECO:0000313" key="2">
    <source>
        <dbReference type="EMBL" id="CEJ07592.1"/>
    </source>
</evidence>
<name>A0A8S0X7B5_9FIRM</name>
<dbReference type="Proteomes" id="UP001071230">
    <property type="component" value="Unassembled WGS sequence"/>
</dbReference>
<dbReference type="EMBL" id="CDGJ01000060">
    <property type="protein sequence ID" value="CEJ07592.1"/>
    <property type="molecule type" value="Genomic_DNA"/>
</dbReference>
<organism evidence="1">
    <name type="scientific">Acididesulfobacillus acetoxydans</name>
    <dbReference type="NCBI Taxonomy" id="1561005"/>
    <lineage>
        <taxon>Bacteria</taxon>
        <taxon>Bacillati</taxon>
        <taxon>Bacillota</taxon>
        <taxon>Clostridia</taxon>
        <taxon>Eubacteriales</taxon>
        <taxon>Peptococcaceae</taxon>
        <taxon>Acididesulfobacillus</taxon>
    </lineage>
</organism>
<protein>
    <submittedName>
        <fullName evidence="1">Uncharacterized protein</fullName>
    </submittedName>
</protein>
<proteinExistence type="predicted"/>
<evidence type="ECO:0000313" key="1">
    <source>
        <dbReference type="EMBL" id="CAA7603180.1"/>
    </source>
</evidence>
<dbReference type="AlphaFoldDB" id="A0A8S0X7B5"/>
<reference evidence="2" key="1">
    <citation type="submission" date="2014-11" db="EMBL/GenBank/DDBJ databases">
        <authorList>
            <person name="Hornung B.V."/>
        </authorList>
    </citation>
    <scope>NUCLEOTIDE SEQUENCE</scope>
    <source>
        <strain evidence="2">INE</strain>
    </source>
</reference>
<dbReference type="KEGG" id="aacx:DEACI_4003"/>
<dbReference type="RefSeq" id="WP_240986436.1">
    <property type="nucleotide sequence ID" value="NZ_CDGJ01000060.1"/>
</dbReference>
<keyword evidence="3" id="KW-1185">Reference proteome</keyword>
<dbReference type="EMBL" id="LR746496">
    <property type="protein sequence ID" value="CAA7603180.1"/>
    <property type="molecule type" value="Genomic_DNA"/>
</dbReference>
<sequence length="198" mass="22625">MRLIIDGQVHYAQAESEELRQELALLRTDERYVQSVSCEGLEVNLSDLLTGELRPSPGTPVEIVTCSLDQLLENTMDSVHEYLPRLYSAWKQTVDWWRTGEREAGAKRFAETVRGLQWNLSVLANLSALGPADSDVADINTVGQGVVRPLLAAWENEDFVQLADILEYEAMPWLERWFAFVVLFRRQMRLEQVKSTLN</sequence>
<evidence type="ECO:0000313" key="3">
    <source>
        <dbReference type="Proteomes" id="UP001071230"/>
    </source>
</evidence>
<dbReference type="Proteomes" id="UP000836597">
    <property type="component" value="Chromosome"/>
</dbReference>
<gene>
    <name evidence="2" type="ORF">DEACI_2058</name>
    <name evidence="1" type="ORF">DEACI_4003</name>
</gene>
<reference evidence="1" key="2">
    <citation type="submission" date="2020-01" db="EMBL/GenBank/DDBJ databases">
        <authorList>
            <person name="Hornung B."/>
        </authorList>
    </citation>
    <scope>NUCLEOTIDE SEQUENCE</scope>
    <source>
        <strain evidence="1">PacBioINE</strain>
    </source>
</reference>